<keyword evidence="2" id="KW-1185">Reference proteome</keyword>
<comment type="caution">
    <text evidence="1">The sequence shown here is derived from an EMBL/GenBank/DDBJ whole genome shotgun (WGS) entry which is preliminary data.</text>
</comment>
<accession>A0A413RBQ1</accession>
<protein>
    <submittedName>
        <fullName evidence="1">Uncharacterized protein</fullName>
    </submittedName>
</protein>
<evidence type="ECO:0000313" key="1">
    <source>
        <dbReference type="EMBL" id="RHA20025.1"/>
    </source>
</evidence>
<evidence type="ECO:0000313" key="2">
    <source>
        <dbReference type="Proteomes" id="UP000284779"/>
    </source>
</evidence>
<dbReference type="EMBL" id="QSFD01000002">
    <property type="protein sequence ID" value="RHA20025.1"/>
    <property type="molecule type" value="Genomic_DNA"/>
</dbReference>
<name>A0A413RBQ1_9FIRM</name>
<dbReference type="Proteomes" id="UP000284779">
    <property type="component" value="Unassembled WGS sequence"/>
</dbReference>
<proteinExistence type="predicted"/>
<sequence length="119" mass="13527">MKMKWFDVIASGSLLGIDYKRASSYPVGYVDYLKMYGIDFEVKTGFGSNEVKVDRETDWSTDVVLENASDSSQYMKTTMTQGSPMALFRMNGTKTASKVVGKTKYYGEWSKVKKIRIKK</sequence>
<dbReference type="AlphaFoldDB" id="A0A413RBQ1"/>
<reference evidence="1 2" key="1">
    <citation type="submission" date="2018-08" db="EMBL/GenBank/DDBJ databases">
        <title>A genome reference for cultivated species of the human gut microbiota.</title>
        <authorList>
            <person name="Zou Y."/>
            <person name="Xue W."/>
            <person name="Luo G."/>
        </authorList>
    </citation>
    <scope>NUCLEOTIDE SEQUENCE [LARGE SCALE GENOMIC DNA]</scope>
    <source>
        <strain evidence="1 2">AM44-11BH</strain>
    </source>
</reference>
<organism evidence="1 2">
    <name type="scientific">Eubacterium ventriosum</name>
    <dbReference type="NCBI Taxonomy" id="39496"/>
    <lineage>
        <taxon>Bacteria</taxon>
        <taxon>Bacillati</taxon>
        <taxon>Bacillota</taxon>
        <taxon>Clostridia</taxon>
        <taxon>Eubacteriales</taxon>
        <taxon>Eubacteriaceae</taxon>
        <taxon>Eubacterium</taxon>
    </lineage>
</organism>
<gene>
    <name evidence="1" type="ORF">DW944_02445</name>
</gene>
<dbReference type="RefSeq" id="WP_117901234.1">
    <property type="nucleotide sequence ID" value="NZ_CAUBDO010000027.1"/>
</dbReference>